<accession>A0A5C6SC58</accession>
<evidence type="ECO:0000259" key="5">
    <source>
        <dbReference type="Pfam" id="PF14331"/>
    </source>
</evidence>
<dbReference type="OrthoDB" id="9758229at2"/>
<dbReference type="NCBIfam" id="TIGR03348">
    <property type="entry name" value="VI_IcmF"/>
    <property type="match status" value="1"/>
</dbReference>
<dbReference type="Pfam" id="PF06744">
    <property type="entry name" value="IcmF_C"/>
    <property type="match status" value="1"/>
</dbReference>
<feature type="region of interest" description="Disordered" evidence="1">
    <location>
        <begin position="874"/>
        <end position="901"/>
    </location>
</feature>
<dbReference type="Proteomes" id="UP000321562">
    <property type="component" value="Unassembled WGS sequence"/>
</dbReference>
<evidence type="ECO:0000256" key="1">
    <source>
        <dbReference type="SAM" id="MobiDB-lite"/>
    </source>
</evidence>
<dbReference type="InterPro" id="IPR025743">
    <property type="entry name" value="TssM1_N"/>
</dbReference>
<organism evidence="6 7">
    <name type="scientific">Paracoccus aurantiacus</name>
    <dbReference type="NCBI Taxonomy" id="2599412"/>
    <lineage>
        <taxon>Bacteria</taxon>
        <taxon>Pseudomonadati</taxon>
        <taxon>Pseudomonadota</taxon>
        <taxon>Alphaproteobacteria</taxon>
        <taxon>Rhodobacterales</taxon>
        <taxon>Paracoccaceae</taxon>
        <taxon>Paracoccus</taxon>
    </lineage>
</organism>
<protein>
    <submittedName>
        <fullName evidence="6">Type VI secretion system membrane subunit TssM</fullName>
    </submittedName>
</protein>
<evidence type="ECO:0000313" key="7">
    <source>
        <dbReference type="Proteomes" id="UP000321562"/>
    </source>
</evidence>
<evidence type="ECO:0000313" key="6">
    <source>
        <dbReference type="EMBL" id="TXB71185.1"/>
    </source>
</evidence>
<dbReference type="InterPro" id="IPR017731">
    <property type="entry name" value="TssM1-like"/>
</dbReference>
<feature type="domain" description="IcmF-related" evidence="4">
    <location>
        <begin position="500"/>
        <end position="809"/>
    </location>
</feature>
<feature type="domain" description="Type VI secretion system component TssM1 N-terminal" evidence="5">
    <location>
        <begin position="188"/>
        <end position="444"/>
    </location>
</feature>
<reference evidence="6 7" key="1">
    <citation type="submission" date="2019-08" db="EMBL/GenBank/DDBJ databases">
        <authorList>
            <person name="Ye J."/>
        </authorList>
    </citation>
    <scope>NUCLEOTIDE SEQUENCE [LARGE SCALE GENOMIC DNA]</scope>
    <source>
        <strain evidence="6 7">TK008</strain>
    </source>
</reference>
<evidence type="ECO:0000256" key="2">
    <source>
        <dbReference type="SAM" id="Phobius"/>
    </source>
</evidence>
<dbReference type="SUPFAM" id="SSF52540">
    <property type="entry name" value="P-loop containing nucleoside triphosphate hydrolases"/>
    <property type="match status" value="1"/>
</dbReference>
<dbReference type="PANTHER" id="PTHR36153">
    <property type="entry name" value="INNER MEMBRANE PROTEIN-RELATED"/>
    <property type="match status" value="1"/>
</dbReference>
<dbReference type="InterPro" id="IPR027417">
    <property type="entry name" value="P-loop_NTPase"/>
</dbReference>
<keyword evidence="2" id="KW-1133">Transmembrane helix</keyword>
<keyword evidence="2" id="KW-0812">Transmembrane</keyword>
<gene>
    <name evidence="6" type="primary">tssM</name>
    <name evidence="6" type="ORF">FQV27_04900</name>
</gene>
<dbReference type="InterPro" id="IPR010623">
    <property type="entry name" value="IcmF_C"/>
</dbReference>
<comment type="caution">
    <text evidence="6">The sequence shown here is derived from an EMBL/GenBank/DDBJ whole genome shotgun (WGS) entry which is preliminary data.</text>
</comment>
<feature type="transmembrane region" description="Helical" evidence="2">
    <location>
        <begin position="21"/>
        <end position="38"/>
    </location>
</feature>
<feature type="transmembrane region" description="Helical" evidence="2">
    <location>
        <begin position="50"/>
        <end position="70"/>
    </location>
</feature>
<proteinExistence type="predicted"/>
<keyword evidence="7" id="KW-1185">Reference proteome</keyword>
<name>A0A5C6SC58_9RHOB</name>
<feature type="domain" description="Type VI secretion system IcmF C-terminal" evidence="3">
    <location>
        <begin position="1107"/>
        <end position="1204"/>
    </location>
</feature>
<dbReference type="InterPro" id="IPR009612">
    <property type="entry name" value="IcmF-rel"/>
</dbReference>
<dbReference type="Pfam" id="PF06761">
    <property type="entry name" value="IcmF-related"/>
    <property type="match status" value="1"/>
</dbReference>
<feature type="transmembrane region" description="Helical" evidence="2">
    <location>
        <begin position="435"/>
        <end position="461"/>
    </location>
</feature>
<sequence length="1225" mass="135158">MRIFGYYLRFPRWREHAWWRWLLTILGLTGLCVAIWLGGPMTGWGPLTTVWLRATLIGAILGIFLLIVFIRWRRRVRAARAIEEALIPAEPEGDGKVLAEKMQDALGVLKKSGGSASLYDLPWYVIIGPPGAGKTTAIANSGMEFPLAQDRALSGFGGTRNMDFWFAEDAVMIDTAGRYTTQDSDLTADKASWDAFLELLKKTRPNQPINGVILSFSVEDMLNENPETLHRHAETVRARLAELHEQLKIDFPVYVMFTKADLIAGFREYFASFSQNRRKLVWGHTFQTADRKAITHEAVPQEFDRLVARLSDEVADRLSEEPDGISRIAIFGLPGQMALLRDNISDFLRRVFEPTRYKTNAILRGFYFTSGTQEGTPIDQVLGAINSGSDGPSVFQPAFMSGRGKSFFIHDLLKRVIIPEQGWVSHDRKAVRRAMVIRTALLSAIALLTVGTAGALGYSYWQNLRLVRNAEAETAAYARAAVDELNSDVIDDTDLRPIVPLLNDMRAMPAGFGDSANAPITEKVGLGQRDRLNVVATETYSQALERMLRPRLILDLEQRMPQIIGSGEMTQIYRALKVYLLLGMQGETTDDTAIKAWFAESWAEEYPGLEGLNFSDQLEQHLDAMLALDDKRKPLVALDQVTVDRARAAIAQLPLDEQAYALIVDNSINSDLRDWQLTQKIEGDAGSVFATVDGSDLSTLSVPALYTYEGFWGYFFNQLEVVGEQLRRDQWVLGEQAASSDIERRLQRLDRDLMERYRAEFVAAWKVMLGNLTLVSMVADKPQYAALGTASSAQGSPLLRLVEAVDRETYLKREIDEAANVDPTVFGLPAAEGQGEGAAGASGVAGSVATQVQSRMLSRTSGVKRIIGEALTANARKTQVRPSDNPSGGDGAQQGAGGGGVLAPIEAISNEFENWHAMLLPGSDNVRPIDTLLGNLGAIWMNRRDSVSNPGPADAALPTLLSTLTRDNSRLPESLSGMVTRAEDDFRTGASNSTIEEMNRALSDQITFTCRDTIAVSFPFADSPRSLSIDAFSRFFGAGGAMDRYFTEYLDPYVERTDDGLVWRSDKEITQRLSVNTLKQFERAEKIRSAFFAGGGAEPSIEITVAQVDASPTVESALLSINDTLVPTVSGQLPRTVVWPGTGKSTLLQLSPQQADVSQMRFDGSAWTFIEFLNAASTRQQNGDTLRATYTLGGRSITYNFTINAIVNPFTMPELREFECPQSVN</sequence>
<dbReference type="InterPro" id="IPR053156">
    <property type="entry name" value="T6SS_TssM-like"/>
</dbReference>
<dbReference type="EMBL" id="VOPL01000001">
    <property type="protein sequence ID" value="TXB71185.1"/>
    <property type="molecule type" value="Genomic_DNA"/>
</dbReference>
<feature type="compositionally biased region" description="Gly residues" evidence="1">
    <location>
        <begin position="888"/>
        <end position="901"/>
    </location>
</feature>
<dbReference type="PANTHER" id="PTHR36153:SF1">
    <property type="entry name" value="TYPE VI SECRETION SYSTEM COMPONENT TSSM1"/>
    <property type="match status" value="1"/>
</dbReference>
<feature type="compositionally biased region" description="Polar residues" evidence="1">
    <location>
        <begin position="875"/>
        <end position="886"/>
    </location>
</feature>
<keyword evidence="2" id="KW-0472">Membrane</keyword>
<dbReference type="AlphaFoldDB" id="A0A5C6SC58"/>
<evidence type="ECO:0000259" key="4">
    <source>
        <dbReference type="Pfam" id="PF06761"/>
    </source>
</evidence>
<evidence type="ECO:0000259" key="3">
    <source>
        <dbReference type="Pfam" id="PF06744"/>
    </source>
</evidence>
<dbReference type="Pfam" id="PF14331">
    <property type="entry name" value="IcmF-related_N"/>
    <property type="match status" value="1"/>
</dbReference>
<dbReference type="RefSeq" id="WP_147096683.1">
    <property type="nucleotide sequence ID" value="NZ_JBHUFH010000002.1"/>
</dbReference>